<keyword evidence="9" id="KW-0408">Iron</keyword>
<evidence type="ECO:0000256" key="9">
    <source>
        <dbReference type="ARBA" id="ARBA00023004"/>
    </source>
</evidence>
<keyword evidence="14" id="KW-1185">Reference proteome</keyword>
<dbReference type="InterPro" id="IPR027939">
    <property type="entry name" value="NMT1/THI5"/>
</dbReference>
<evidence type="ECO:0000256" key="10">
    <source>
        <dbReference type="ARBA" id="ARBA00033171"/>
    </source>
</evidence>
<reference evidence="13 14" key="1">
    <citation type="submission" date="2019-10" db="EMBL/GenBank/DDBJ databases">
        <title>Nocardioides novel species isolated from the excrement of Marmot.</title>
        <authorList>
            <person name="Zhang G."/>
        </authorList>
    </citation>
    <scope>NUCLEOTIDE SEQUENCE [LARGE SCALE GENOMIC DNA]</scope>
    <source>
        <strain evidence="14">zg-579</strain>
    </source>
</reference>
<dbReference type="Pfam" id="PF09084">
    <property type="entry name" value="NMT1"/>
    <property type="match status" value="1"/>
</dbReference>
<dbReference type="GO" id="GO:0009228">
    <property type="term" value="P:thiamine biosynthetic process"/>
    <property type="evidence" value="ECO:0007669"/>
    <property type="project" value="UniProtKB-KW"/>
</dbReference>
<dbReference type="PANTHER" id="PTHR31528">
    <property type="entry name" value="4-AMINO-5-HYDROXYMETHYL-2-METHYLPYRIMIDINE PHOSPHATE SYNTHASE THI11-RELATED"/>
    <property type="match status" value="1"/>
</dbReference>
<protein>
    <recommendedName>
        <fullName evidence="10">Thiamine pyrimidine synthase</fullName>
    </recommendedName>
</protein>
<sequence>MSHRFRVGASTFVLAVVSPFLVAWGGDDSSSDGGKDDLTFVIASAVVGPKEEVAVVAVAQELGYFEEEGISVKTVNSDGSVAAAQAVGTGKGDVTAADAGSVLAAVEKNVDVVAVGGLVQNWPWQFATMPGSDITKPEDLKGKKVGVISLASGSAPYARAFIRSGGLDPEKDVELLPVGVGAQAMGALEGGDVDAIALYGQAYAVIENEGNELAYLENPDIFQGIRSITFTVAKDATEDDPEMVEGFLRAAYKAMLFSAQNPEAAMRIGYKVFPSILGGDSVDERLAGDVVSLEAWLASATPLEGEPADWTDWGAISEEDWSKTQAYTLEAAQITGEIPLDDVWNDSFLDGANDFDVAEVVEQADTWSE</sequence>
<comment type="subunit">
    <text evidence="4">Homodimer.</text>
</comment>
<dbReference type="EMBL" id="WLCI01000003">
    <property type="protein sequence ID" value="MTB94135.1"/>
    <property type="molecule type" value="Genomic_DNA"/>
</dbReference>
<evidence type="ECO:0000256" key="3">
    <source>
        <dbReference type="ARBA" id="ARBA00009406"/>
    </source>
</evidence>
<evidence type="ECO:0000256" key="2">
    <source>
        <dbReference type="ARBA" id="ARBA00004948"/>
    </source>
</evidence>
<comment type="pathway">
    <text evidence="2">Cofactor biosynthesis; thiamine diphosphate biosynthesis.</text>
</comment>
<dbReference type="GO" id="GO:0016740">
    <property type="term" value="F:transferase activity"/>
    <property type="evidence" value="ECO:0007669"/>
    <property type="project" value="UniProtKB-KW"/>
</dbReference>
<evidence type="ECO:0000256" key="5">
    <source>
        <dbReference type="ARBA" id="ARBA00022679"/>
    </source>
</evidence>
<evidence type="ECO:0000256" key="1">
    <source>
        <dbReference type="ARBA" id="ARBA00003469"/>
    </source>
</evidence>
<organism evidence="13 14">
    <name type="scientific">Nocardioides marmotae</name>
    <dbReference type="NCBI Taxonomy" id="2663857"/>
    <lineage>
        <taxon>Bacteria</taxon>
        <taxon>Bacillati</taxon>
        <taxon>Actinomycetota</taxon>
        <taxon>Actinomycetes</taxon>
        <taxon>Propionibacteriales</taxon>
        <taxon>Nocardioidaceae</taxon>
        <taxon>Nocardioides</taxon>
    </lineage>
</organism>
<dbReference type="GO" id="GO:0046872">
    <property type="term" value="F:metal ion binding"/>
    <property type="evidence" value="ECO:0007669"/>
    <property type="project" value="UniProtKB-KW"/>
</dbReference>
<evidence type="ECO:0000256" key="6">
    <source>
        <dbReference type="ARBA" id="ARBA00022723"/>
    </source>
</evidence>
<keyword evidence="5" id="KW-0808">Transferase</keyword>
<comment type="function">
    <text evidence="1">Responsible for the formation of the pyrimidine heterocycle in the thiamine biosynthesis pathway. Catalyzes the formation of hydroxymethylpyrimidine phosphate (HMP-P) from histidine and pyridoxal phosphate (PLP). The protein uses PLP and the active site histidine to form HMP-P, generating an inactive enzyme. The enzyme can only undergo a single turnover, which suggests it is a suicide enzyme.</text>
</comment>
<comment type="similarity">
    <text evidence="3">Belongs to the NMT1/THI5 family.</text>
</comment>
<accession>A0A6I3JAE4</accession>
<dbReference type="RefSeq" id="WP_154613886.1">
    <property type="nucleotide sequence ID" value="NZ_CP053660.1"/>
</dbReference>
<dbReference type="AlphaFoldDB" id="A0A6I3JAE4"/>
<name>A0A6I3JAE4_9ACTN</name>
<proteinExistence type="inferred from homology"/>
<evidence type="ECO:0000259" key="12">
    <source>
        <dbReference type="Pfam" id="PF09084"/>
    </source>
</evidence>
<evidence type="ECO:0000256" key="7">
    <source>
        <dbReference type="ARBA" id="ARBA00022898"/>
    </source>
</evidence>
<evidence type="ECO:0000313" key="13">
    <source>
        <dbReference type="EMBL" id="MTB94135.1"/>
    </source>
</evidence>
<keyword evidence="8" id="KW-0784">Thiamine biosynthesis</keyword>
<comment type="caution">
    <text evidence="13">The sequence shown here is derived from an EMBL/GenBank/DDBJ whole genome shotgun (WGS) entry which is preliminary data.</text>
</comment>
<evidence type="ECO:0000313" key="14">
    <source>
        <dbReference type="Proteomes" id="UP000433406"/>
    </source>
</evidence>
<dbReference type="InterPro" id="IPR015168">
    <property type="entry name" value="SsuA/THI5"/>
</dbReference>
<evidence type="ECO:0000256" key="4">
    <source>
        <dbReference type="ARBA" id="ARBA00011738"/>
    </source>
</evidence>
<dbReference type="SUPFAM" id="SSF53850">
    <property type="entry name" value="Periplasmic binding protein-like II"/>
    <property type="match status" value="1"/>
</dbReference>
<gene>
    <name evidence="13" type="ORF">GGQ22_03480</name>
</gene>
<evidence type="ECO:0000256" key="11">
    <source>
        <dbReference type="ARBA" id="ARBA00048179"/>
    </source>
</evidence>
<feature type="domain" description="SsuA/THI5-like" evidence="12">
    <location>
        <begin position="53"/>
        <end position="265"/>
    </location>
</feature>
<keyword evidence="7" id="KW-0663">Pyridoxal phosphate</keyword>
<dbReference type="Gene3D" id="3.40.190.10">
    <property type="entry name" value="Periplasmic binding protein-like II"/>
    <property type="match status" value="2"/>
</dbReference>
<keyword evidence="6" id="KW-0479">Metal-binding</keyword>
<evidence type="ECO:0000256" key="8">
    <source>
        <dbReference type="ARBA" id="ARBA00022977"/>
    </source>
</evidence>
<dbReference type="Proteomes" id="UP000433406">
    <property type="component" value="Unassembled WGS sequence"/>
</dbReference>
<dbReference type="PANTHER" id="PTHR31528:SF1">
    <property type="entry name" value="4-AMINO-5-HYDROXYMETHYL-2-METHYLPYRIMIDINE PHOSPHATE SYNTHASE THI11-RELATED"/>
    <property type="match status" value="1"/>
</dbReference>
<comment type="catalytic activity">
    <reaction evidence="11">
        <text>N(6)-(pyridoxal phosphate)-L-lysyl-[4-amino-5-hydroxymethyl-2-methylpyrimidine phosphate synthase] + L-histidyl-[4-amino-5-hydroxymethyl-2-methylpyrimidine phosphate synthase] + 2 Fe(3+) + 4 H2O = L-lysyl-[4-amino-5-hydroxymethyl-2-methylpyrimidine phosphate synthase] + (2S)-2-amino-5-hydroxy-4-oxopentanoyl-[4-amino-5-hydroxymethyl-2-methylpyrimidine phosphate synthase] + 4-amino-2-methyl-5-(phosphooxymethyl)pyrimidine + 3-oxopropanoate + 2 Fe(2+) + 2 H(+)</text>
        <dbReference type="Rhea" id="RHEA:65756"/>
        <dbReference type="Rhea" id="RHEA-COMP:16892"/>
        <dbReference type="Rhea" id="RHEA-COMP:16893"/>
        <dbReference type="Rhea" id="RHEA-COMP:16894"/>
        <dbReference type="Rhea" id="RHEA-COMP:16895"/>
        <dbReference type="ChEBI" id="CHEBI:15377"/>
        <dbReference type="ChEBI" id="CHEBI:15378"/>
        <dbReference type="ChEBI" id="CHEBI:29033"/>
        <dbReference type="ChEBI" id="CHEBI:29034"/>
        <dbReference type="ChEBI" id="CHEBI:29969"/>
        <dbReference type="ChEBI" id="CHEBI:29979"/>
        <dbReference type="ChEBI" id="CHEBI:33190"/>
        <dbReference type="ChEBI" id="CHEBI:58354"/>
        <dbReference type="ChEBI" id="CHEBI:143915"/>
        <dbReference type="ChEBI" id="CHEBI:157692"/>
    </reaction>
    <physiologicalReaction direction="left-to-right" evidence="11">
        <dbReference type="Rhea" id="RHEA:65757"/>
    </physiologicalReaction>
</comment>